<sequence length="292" mass="32161">MFVGQTSRRPARDPEGRMPLMDHLRELRTRMVKALIGLALGIGAGFVVFEPVWAFLQTPYCALPQSAQLDSDECRLIFTGVFDAFFLQFKVAVIVGILVSCPVWLWQIWQFVTPALQGRERWYSVAFMGAAIPLFTAGAALAYLISELALRVMFSFAPEGADALITITNYLSYMLTIMLVFGAAFVLPLFVVLLNLMGVLPHDLIAKWRRVVFFVAFAFSAIVTPADPLTMVVLGSSIIVLFEAAELVAYINDRRRAATTFDDVGDDEISPLPDDASAGELSGDDAAPPRNR</sequence>
<dbReference type="Pfam" id="PF00902">
    <property type="entry name" value="TatC"/>
    <property type="match status" value="1"/>
</dbReference>
<dbReference type="EMBL" id="JAVLVT010000001">
    <property type="protein sequence ID" value="MDS1268949.1"/>
    <property type="molecule type" value="Genomic_DNA"/>
</dbReference>
<protein>
    <recommendedName>
        <fullName evidence="7">Sec-independent protein translocase protein TatC</fullName>
    </recommendedName>
</protein>
<feature type="transmembrane region" description="Helical" evidence="7">
    <location>
        <begin position="76"/>
        <end position="105"/>
    </location>
</feature>
<evidence type="ECO:0000256" key="4">
    <source>
        <dbReference type="ARBA" id="ARBA00022989"/>
    </source>
</evidence>
<dbReference type="PANTHER" id="PTHR30371">
    <property type="entry name" value="SEC-INDEPENDENT PROTEIN TRANSLOCASE PROTEIN TATC"/>
    <property type="match status" value="1"/>
</dbReference>
<keyword evidence="2 7" id="KW-0812">Transmembrane</keyword>
<dbReference type="PANTHER" id="PTHR30371:SF0">
    <property type="entry name" value="SEC-INDEPENDENT PROTEIN TRANSLOCASE PROTEIN TATC, CHLOROPLASTIC-RELATED"/>
    <property type="match status" value="1"/>
</dbReference>
<evidence type="ECO:0000256" key="3">
    <source>
        <dbReference type="ARBA" id="ARBA00022927"/>
    </source>
</evidence>
<reference evidence="10" key="1">
    <citation type="submission" date="2023-07" db="EMBL/GenBank/DDBJ databases">
        <title>Novel species in the genus Lipingzhangella isolated from Sambhar Salt Lake.</title>
        <authorList>
            <person name="Jiya N."/>
            <person name="Kajale S."/>
            <person name="Sharma A."/>
        </authorList>
    </citation>
    <scope>NUCLEOTIDE SEQUENCE [LARGE SCALE GENOMIC DNA]</scope>
    <source>
        <strain evidence="10">LS1_29</strain>
    </source>
</reference>
<keyword evidence="3 7" id="KW-0653">Protein transport</keyword>
<feature type="transmembrane region" description="Helical" evidence="7">
    <location>
        <begin position="208"/>
        <end position="226"/>
    </location>
</feature>
<feature type="transmembrane region" description="Helical" evidence="7">
    <location>
        <begin position="232"/>
        <end position="251"/>
    </location>
</feature>
<keyword evidence="10" id="KW-1185">Reference proteome</keyword>
<feature type="transmembrane region" description="Helical" evidence="7">
    <location>
        <begin position="170"/>
        <end position="196"/>
    </location>
</feature>
<evidence type="ECO:0000256" key="2">
    <source>
        <dbReference type="ARBA" id="ARBA00022692"/>
    </source>
</evidence>
<proteinExistence type="inferred from homology"/>
<feature type="transmembrane region" description="Helical" evidence="7">
    <location>
        <begin position="34"/>
        <end position="56"/>
    </location>
</feature>
<keyword evidence="6 7" id="KW-0472">Membrane</keyword>
<dbReference type="RefSeq" id="WP_310910456.1">
    <property type="nucleotide sequence ID" value="NZ_JAVLVT010000001.1"/>
</dbReference>
<evidence type="ECO:0000313" key="9">
    <source>
        <dbReference type="EMBL" id="MDS1268949.1"/>
    </source>
</evidence>
<evidence type="ECO:0000256" key="7">
    <source>
        <dbReference type="HAMAP-Rule" id="MF_00902"/>
    </source>
</evidence>
<dbReference type="PRINTS" id="PR01840">
    <property type="entry name" value="TATCFAMILY"/>
</dbReference>
<feature type="region of interest" description="Disordered" evidence="8">
    <location>
        <begin position="262"/>
        <end position="292"/>
    </location>
</feature>
<dbReference type="InterPro" id="IPR002033">
    <property type="entry name" value="TatC"/>
</dbReference>
<comment type="caution">
    <text evidence="9">The sequence shown here is derived from an EMBL/GenBank/DDBJ whole genome shotgun (WGS) entry which is preliminary data.</text>
</comment>
<comment type="similarity">
    <text evidence="7">Belongs to the TatC family.</text>
</comment>
<name>A0ABU2H0X1_9ACTN</name>
<dbReference type="HAMAP" id="MF_00902">
    <property type="entry name" value="TatC"/>
    <property type="match status" value="1"/>
</dbReference>
<accession>A0ABU2H0X1</accession>
<keyword evidence="4 7" id="KW-1133">Transmembrane helix</keyword>
<comment type="subcellular location">
    <subcellularLocation>
        <location evidence="7">Cell membrane</location>
        <topology evidence="7">Multi-pass membrane protein</topology>
    </subcellularLocation>
    <subcellularLocation>
        <location evidence="1">Membrane</location>
        <topology evidence="1">Multi-pass membrane protein</topology>
    </subcellularLocation>
</comment>
<keyword evidence="5 7" id="KW-0811">Translocation</keyword>
<keyword evidence="7" id="KW-0813">Transport</keyword>
<keyword evidence="7" id="KW-1003">Cell membrane</keyword>
<evidence type="ECO:0000256" key="8">
    <source>
        <dbReference type="SAM" id="MobiDB-lite"/>
    </source>
</evidence>
<gene>
    <name evidence="7 9" type="primary">tatC</name>
    <name evidence="9" type="ORF">RIF23_01430</name>
</gene>
<evidence type="ECO:0000313" key="10">
    <source>
        <dbReference type="Proteomes" id="UP001250214"/>
    </source>
</evidence>
<evidence type="ECO:0000256" key="5">
    <source>
        <dbReference type="ARBA" id="ARBA00023010"/>
    </source>
</evidence>
<feature type="transmembrane region" description="Helical" evidence="7">
    <location>
        <begin position="125"/>
        <end position="150"/>
    </location>
</feature>
<evidence type="ECO:0000256" key="6">
    <source>
        <dbReference type="ARBA" id="ARBA00023136"/>
    </source>
</evidence>
<dbReference type="NCBIfam" id="TIGR00945">
    <property type="entry name" value="tatC"/>
    <property type="match status" value="1"/>
</dbReference>
<evidence type="ECO:0000256" key="1">
    <source>
        <dbReference type="ARBA" id="ARBA00004141"/>
    </source>
</evidence>
<organism evidence="9 10">
    <name type="scientific">Lipingzhangella rawalii</name>
    <dbReference type="NCBI Taxonomy" id="2055835"/>
    <lineage>
        <taxon>Bacteria</taxon>
        <taxon>Bacillati</taxon>
        <taxon>Actinomycetota</taxon>
        <taxon>Actinomycetes</taxon>
        <taxon>Streptosporangiales</taxon>
        <taxon>Nocardiopsidaceae</taxon>
        <taxon>Lipingzhangella</taxon>
    </lineage>
</organism>
<comment type="function">
    <text evidence="7">Part of the twin-arginine translocation (Tat) system that transports large folded proteins containing a characteristic twin-arginine motif in their signal peptide across membranes. Together with TatB, TatC is part of a receptor directly interacting with Tat signal peptides.</text>
</comment>
<comment type="subunit">
    <text evidence="7">The Tat system comprises two distinct complexes: a TatABC complex, containing multiple copies of TatA, TatB and TatC subunits, and a separate TatA complex, containing only TatA subunits. Substrates initially bind to the TatABC complex, which probably triggers association of the separate TatA complex to form the active translocon.</text>
</comment>
<dbReference type="Proteomes" id="UP001250214">
    <property type="component" value="Unassembled WGS sequence"/>
</dbReference>